<feature type="region of interest" description="Disordered" evidence="2">
    <location>
        <begin position="220"/>
        <end position="255"/>
    </location>
</feature>
<dbReference type="Pfam" id="PF00400">
    <property type="entry name" value="WD40"/>
    <property type="match status" value="2"/>
</dbReference>
<dbReference type="SMART" id="SM00320">
    <property type="entry name" value="WD40"/>
    <property type="match status" value="4"/>
</dbReference>
<feature type="compositionally biased region" description="Polar residues" evidence="2">
    <location>
        <begin position="1817"/>
        <end position="1826"/>
    </location>
</feature>
<feature type="compositionally biased region" description="Polar residues" evidence="2">
    <location>
        <begin position="179"/>
        <end position="199"/>
    </location>
</feature>
<dbReference type="PROSITE" id="PS50082">
    <property type="entry name" value="WD_REPEATS_2"/>
    <property type="match status" value="2"/>
</dbReference>
<organism evidence="3 4">
    <name type="scientific">Powellomyces hirtus</name>
    <dbReference type="NCBI Taxonomy" id="109895"/>
    <lineage>
        <taxon>Eukaryota</taxon>
        <taxon>Fungi</taxon>
        <taxon>Fungi incertae sedis</taxon>
        <taxon>Chytridiomycota</taxon>
        <taxon>Chytridiomycota incertae sedis</taxon>
        <taxon>Chytridiomycetes</taxon>
        <taxon>Spizellomycetales</taxon>
        <taxon>Powellomycetaceae</taxon>
        <taxon>Powellomyces</taxon>
    </lineage>
</organism>
<dbReference type="STRING" id="109895.A0A507EEW3"/>
<feature type="repeat" description="WD" evidence="1">
    <location>
        <begin position="960"/>
        <end position="995"/>
    </location>
</feature>
<feature type="compositionally biased region" description="Low complexity" evidence="2">
    <location>
        <begin position="317"/>
        <end position="349"/>
    </location>
</feature>
<proteinExistence type="predicted"/>
<keyword evidence="4" id="KW-1185">Reference proteome</keyword>
<dbReference type="PANTHER" id="PTHR45532">
    <property type="entry name" value="WD REPEAT-CONTAINING PROTEIN 97"/>
    <property type="match status" value="1"/>
</dbReference>
<sequence length="2246" mass="250703">MATESSRETAPSEREFWTGHMDRASAHAFTEIASTSLADHAVFSPTTPKPGSRGVTWADENENEGTDVKSTPGRAIGTSVFSDADPSEYSSQEGLDFEEPGAERSRVHSALQVAQAVEGWVDSMSTMMHVSPSPTITTDLGNQSLVTPGNTSDPTPETASPMSATRESEKQLSRPGSAHSKSSVHHPTNMSRNHSESALLQRSDNHQTPLKSLATTRLAEHSNEPLDQKIEVQVPPESRHQDTKQDKSHLPPEETNWIAMNLLKAREKKAAEAMAVVNQPEKRFSISSNLDQKAVSVARAISEAIVEAAAQYDPVRRPQSARSGSRAGSARTRPGSSAATATAATGGRISRPRSAARPKRSAKELWQLVRQSYRTSDTSSSALVKVAQPIPYSLTLRHGFQYKYALRHRQQQVLWAGCHVRVPIHYADGRVSTLHDDDENAVRNADDWTAAPVSSYTFITVDRTRTATLWDVGNSGTAGIHKPRAVVKCPMEIEQMAFVSKLCVYVGVGCGRGLKFFNSRLELLQVCRTQEPVLFVKYNSTSGELVTAGSHDICIWTLEGVKVRRKHRIGFKITPTLKWTFTTELPRDEWISEIYVDERTSRVFAVSGTKILVYDHHYGAILPPLRNISTRHVKTLIQHDLCQYTIIGCADGSIQVRNMTHSIIHEFVAHTQGVTALALYPHGHVLVSAALDSTVRMFCLRTFRELYCLHLRDKPLTLEIIDDQLLYIRVSYGIQVWALNHVNSPFANANSKVTTLFRMKSPGIPPRLVTRTEDGVIRLLSPISGKPVTTALPLLETDCVTAVAYCAKIAREDCCHIDIFDGRFSPSDEVPPGYERETGFAILLGTTRNGQVLVFGKRGGVGDRCQLHNAQITQLLCDQKQQLLFTCGADEMIKITSVVSSSTAVALLQPKIAIWTHMIPKSIAVSKGMMFSFDMESKDRQIVFLAGRTDWRMLPSHNRSDDHTDHVTSICPIRKLGLFVSCSKDGTIRVWDANNLLIREIQFQDSLAHICVISSFGDLLFGFQNRLDIIKYKDYLPPTYVLAAQKMDTKTPKVAEAPVPFDDNRTNWQNLQYRAQRKIGISAQEHWKLFQDVNLVGTERPQDVSASMEDQPERDGQEEDAEYEQLMDRMNSMALQRQHFIESAKRRMEAEKADAARKEEIMHEEVRHFMEMRKFRGRSREVFEDDEIPTNFRPTSPDPGILDELGPNAENLSAADQMHHGSMSGPNGMVIAATIMAEYARELEAQRLNSGHGVSADAIAPNAEAVNGGSVNNLEKVEPDLGKSKKAIRVPSEVDLDKLKSTDYAAYERKQRETRIRIREHKRLESSAEMPASIAPSARTRLLRPSFPKRGNNLREKTVNATPAPVRIPAPDGILPNSFVQHHVSEWKKTHANFHIEDLALKAPVRRAKVEDVKENDESTRKKRSEDYKAKLKDMLERMPVQEEVTEDTDAEGAQDAAEEDAAITNGGEGENEEAPAARVRLPVRKMKVEALSPRETPKKVVKKAQLPPTIEKLTMYDWCPVDEIFNPVEVDQKALKVSPAKSSIRDQNRTVKLDKTDPATILPFVLSAFRSAHTTKARKEIVEYIQWMHHEQGLADVNGVLKVLCRYLVTPIVEEEPDRDVDEEISFRCIVIEMMAKFAPSHVDVVPSLLVQSLSRYGEIRSRSTQFLKALGVYAPENKFVTKAVGEIVIETSPELSPELQCPRSLSRPTSSSKLSRPGSSSKADIRGAPVKSKAASDAPPVDVRTAVTNFLKKSLKNYLIRANPNQEIRTQLKGLNIHGFETKGKKGNKNHEDSDDSDNRTARGKGVLKIAKNGSRPSSGLTSSDRPKSGQKKKVVFNPTLVVTSNDPPLDPGAKARMENGPSAANGPNMRLTIPDVEMDMSMLMESITYRPSIPRQEDESSTLVASARVRSFQQLLTQSMQQHNDQHRIVTTRSPISILQNPTTADYVSALNFYMLNLQHQQLKAEQEALATMHAQQELMAARIIEEEKRKVRIEAYARKERDRIEKIEAKKKMLIEAKISKKTPASLAPVEKKAKPISEMQTKGVGLTHRSTCHPSRETLDYDQSKFPPLGHRHGRRSPYTDISMHIGKYNRSMPMERVSLLPFDTHGQLNFGSTNQLSPYQQRGPRIFSASRPPTSVPLGSTLNSAQLAPSWQEFSMEDLTVEVLERELIGVVPGAELRYIRSAGIGCRNTDYGRYMAQQIDHKHEPETEQKFRTQRKYFIPALSVALETVAAGQTYSIID</sequence>
<evidence type="ECO:0000256" key="1">
    <source>
        <dbReference type="PROSITE-ProRule" id="PRU00221"/>
    </source>
</evidence>
<feature type="region of interest" description="Disordered" evidence="2">
    <location>
        <begin position="1411"/>
        <end position="1430"/>
    </location>
</feature>
<feature type="region of interest" description="Disordered" evidence="2">
    <location>
        <begin position="131"/>
        <end position="199"/>
    </location>
</feature>
<dbReference type="Gene3D" id="2.130.10.10">
    <property type="entry name" value="YVTN repeat-like/Quinoprotein amine dehydrogenase"/>
    <property type="match status" value="2"/>
</dbReference>
<evidence type="ECO:0000313" key="3">
    <source>
        <dbReference type="EMBL" id="TPX61720.1"/>
    </source>
</evidence>
<name>A0A507EEW3_9FUNG</name>
<dbReference type="SUPFAM" id="SSF50978">
    <property type="entry name" value="WD40 repeat-like"/>
    <property type="match status" value="2"/>
</dbReference>
<feature type="region of interest" description="Disordered" evidence="2">
    <location>
        <begin position="1"/>
        <end position="21"/>
    </location>
</feature>
<accession>A0A507EEW3</accession>
<feature type="compositionally biased region" description="Basic and acidic residues" evidence="2">
    <location>
        <begin position="220"/>
        <end position="230"/>
    </location>
</feature>
<comment type="caution">
    <text evidence="3">The sequence shown here is derived from an EMBL/GenBank/DDBJ whole genome shotgun (WGS) entry which is preliminary data.</text>
</comment>
<feature type="compositionally biased region" description="Basic residues" evidence="2">
    <location>
        <begin position="350"/>
        <end position="360"/>
    </location>
</feature>
<feature type="region of interest" description="Disordered" evidence="2">
    <location>
        <begin position="1700"/>
        <end position="1741"/>
    </location>
</feature>
<evidence type="ECO:0000313" key="4">
    <source>
        <dbReference type="Proteomes" id="UP000318582"/>
    </source>
</evidence>
<gene>
    <name evidence="3" type="ORF">PhCBS80983_g00990</name>
</gene>
<keyword evidence="1" id="KW-0853">WD repeat</keyword>
<protein>
    <submittedName>
        <fullName evidence="3">Uncharacterized protein</fullName>
    </submittedName>
</protein>
<dbReference type="InterPro" id="IPR015943">
    <property type="entry name" value="WD40/YVTN_repeat-like_dom_sf"/>
</dbReference>
<dbReference type="InterPro" id="IPR036322">
    <property type="entry name" value="WD40_repeat_dom_sf"/>
</dbReference>
<evidence type="ECO:0000256" key="2">
    <source>
        <dbReference type="SAM" id="MobiDB-lite"/>
    </source>
</evidence>
<dbReference type="PANTHER" id="PTHR45532:SF1">
    <property type="entry name" value="WD REPEAT-CONTAINING PROTEIN 97"/>
    <property type="match status" value="1"/>
</dbReference>
<reference evidence="3 4" key="1">
    <citation type="journal article" date="2019" name="Sci. Rep.">
        <title>Comparative genomics of chytrid fungi reveal insights into the obligate biotrophic and pathogenic lifestyle of Synchytrium endobioticum.</title>
        <authorList>
            <person name="van de Vossenberg B.T.L.H."/>
            <person name="Warris S."/>
            <person name="Nguyen H.D.T."/>
            <person name="van Gent-Pelzer M.P.E."/>
            <person name="Joly D.L."/>
            <person name="van de Geest H.C."/>
            <person name="Bonants P.J.M."/>
            <person name="Smith D.S."/>
            <person name="Levesque C.A."/>
            <person name="van der Lee T.A.J."/>
        </authorList>
    </citation>
    <scope>NUCLEOTIDE SEQUENCE [LARGE SCALE GENOMIC DNA]</scope>
    <source>
        <strain evidence="3 4">CBS 809.83</strain>
    </source>
</reference>
<feature type="region of interest" description="Disordered" evidence="2">
    <location>
        <begin position="38"/>
        <end position="108"/>
    </location>
</feature>
<dbReference type="InterPro" id="IPR001680">
    <property type="entry name" value="WD40_rpt"/>
</dbReference>
<feature type="region of interest" description="Disordered" evidence="2">
    <location>
        <begin position="2047"/>
        <end position="2084"/>
    </location>
</feature>
<feature type="compositionally biased region" description="Basic and acidic residues" evidence="2">
    <location>
        <begin position="237"/>
        <end position="252"/>
    </location>
</feature>
<feature type="repeat" description="WD" evidence="1">
    <location>
        <begin position="667"/>
        <end position="708"/>
    </location>
</feature>
<feature type="region of interest" description="Disordered" evidence="2">
    <location>
        <begin position="1100"/>
        <end position="1120"/>
    </location>
</feature>
<feature type="compositionally biased region" description="Acidic residues" evidence="2">
    <location>
        <begin position="1110"/>
        <end position="1120"/>
    </location>
</feature>
<feature type="region of interest" description="Disordered" evidence="2">
    <location>
        <begin position="313"/>
        <end position="362"/>
    </location>
</feature>
<dbReference type="PROSITE" id="PS50294">
    <property type="entry name" value="WD_REPEATS_REGION"/>
    <property type="match status" value="1"/>
</dbReference>
<feature type="compositionally biased region" description="Basic and acidic residues" evidence="2">
    <location>
        <begin position="2059"/>
        <end position="2068"/>
    </location>
</feature>
<feature type="compositionally biased region" description="Basic and acidic residues" evidence="2">
    <location>
        <begin position="1782"/>
        <end position="1803"/>
    </location>
</feature>
<dbReference type="EMBL" id="QEAQ01000006">
    <property type="protein sequence ID" value="TPX61720.1"/>
    <property type="molecule type" value="Genomic_DNA"/>
</dbReference>
<feature type="compositionally biased region" description="Polar residues" evidence="2">
    <location>
        <begin position="131"/>
        <end position="165"/>
    </location>
</feature>
<dbReference type="Proteomes" id="UP000318582">
    <property type="component" value="Unassembled WGS sequence"/>
</dbReference>
<feature type="region of interest" description="Disordered" evidence="2">
    <location>
        <begin position="1782"/>
        <end position="1855"/>
    </location>
</feature>
<feature type="compositionally biased region" description="Low complexity" evidence="2">
    <location>
        <begin position="1704"/>
        <end position="1723"/>
    </location>
</feature>